<protein>
    <submittedName>
        <fullName evidence="1">Uncharacterized protein</fullName>
    </submittedName>
</protein>
<organism evidence="1">
    <name type="scientific">Mycobacterium xenopi 4042</name>
    <dbReference type="NCBI Taxonomy" id="1299334"/>
    <lineage>
        <taxon>Bacteria</taxon>
        <taxon>Bacillati</taxon>
        <taxon>Actinomycetota</taxon>
        <taxon>Actinomycetes</taxon>
        <taxon>Mycobacteriales</taxon>
        <taxon>Mycobacteriaceae</taxon>
        <taxon>Mycobacterium</taxon>
    </lineage>
</organism>
<proteinExistence type="predicted"/>
<gene>
    <name evidence="1" type="ORF">I553_3655</name>
</gene>
<comment type="caution">
    <text evidence="1">The sequence shown here is derived from an EMBL/GenBank/DDBJ whole genome shotgun (WGS) entry which is preliminary data.</text>
</comment>
<dbReference type="AlphaFoldDB" id="X7ZZE3"/>
<dbReference type="EMBL" id="JAOB01000066">
    <property type="protein sequence ID" value="EUA24093.1"/>
    <property type="molecule type" value="Genomic_DNA"/>
</dbReference>
<dbReference type="PATRIC" id="fig|1299334.3.peg.6812"/>
<evidence type="ECO:0000313" key="1">
    <source>
        <dbReference type="EMBL" id="EUA24093.1"/>
    </source>
</evidence>
<name>X7ZZE3_MYCXE</name>
<sequence length="41" mass="4086">MRQAREIAGGVEPGHGSAGMFVDPLADAVAEAAHGIGPRSV</sequence>
<accession>X7ZZE3</accession>
<reference evidence="1" key="1">
    <citation type="submission" date="2014-01" db="EMBL/GenBank/DDBJ databases">
        <authorList>
            <person name="Brown-Elliot B."/>
            <person name="Wallace R."/>
            <person name="Lenaerts A."/>
            <person name="Ordway D."/>
            <person name="DeGroote M.A."/>
            <person name="Parker T."/>
            <person name="Sizemore C."/>
            <person name="Tallon L.J."/>
            <person name="Sadzewicz L.K."/>
            <person name="Sengamalay N."/>
            <person name="Fraser C.M."/>
            <person name="Hine E."/>
            <person name="Shefchek K.A."/>
            <person name="Das S.P."/>
            <person name="Tettelin H."/>
        </authorList>
    </citation>
    <scope>NUCLEOTIDE SEQUENCE [LARGE SCALE GENOMIC DNA]</scope>
    <source>
        <strain evidence="1">4042</strain>
    </source>
</reference>